<dbReference type="GO" id="GO:0004555">
    <property type="term" value="F:alpha,alpha-trehalase activity"/>
    <property type="evidence" value="ECO:0007669"/>
    <property type="project" value="UniProtKB-EC"/>
</dbReference>
<sequence>MPRADAAAGAAKAGGAGAGRRAAAWAARGMLHPALAPLLRALQSSRVFEDSKTSVDLVLLRGVDETAAAARALLAAQPDAAALRAFVDDYCAPAGSDLRPFRPSDWREDPPGFLSRLAAAAAAEEAARASPRDAAAAAEGAGGAGRAEGEERRAGGAAAAAGPAAEAAAGPSGRQAGGGGDGEGELPSAAELLRFGRELHALWQQLAREAAPAPPGAAGSSLLPLPHPAVVPGDRFREVYYWDTYWVVLGLLVSKMGRTASGLVKNLLSALAALGHVPNGARGYYVNRSQPPLLSAMVRAVYEATRDEALLSEALPLLVAEAEHWTAGPKAVAVRGRDGRVHALSRYWADWFKPRPESWREDEATASEAAAAAPPGAEAAARRRAWHGLATAAESGLGLGIVPADLNAFVFQLLSNIEWAAAALGDAATARRFGAAAAARREAISQTLWDDAAGCWRDGLLAPEEAGGGGGGGGDGGGGGSGGGGSGGRDGASGGGGDGGGGGSGGGGGAVFSVSLNPAAFASNYVPLWAGLTAGDEGTGARVVASLEASGLVQPGGVAASLAGTGQQWDWPNGWPPLQHMLTDGAAANGGEAGRRFARRLARAWVRSSHAAFLRCGAVHEKLDVRRAGERGGGGEYAPQIGFGWSNGVLLHFLDGRCGPLDAGGAV</sequence>
<dbReference type="Pfam" id="PF01204">
    <property type="entry name" value="Trehalase"/>
    <property type="match status" value="1"/>
</dbReference>
<dbReference type="InParanoid" id="A0A2V0NL10"/>
<feature type="compositionally biased region" description="Gly residues" evidence="5">
    <location>
        <begin position="466"/>
        <end position="504"/>
    </location>
</feature>
<gene>
    <name evidence="6" type="ORF">Rsub_00450</name>
</gene>
<reference evidence="6 7" key="1">
    <citation type="journal article" date="2018" name="Sci. Rep.">
        <title>Raphidocelis subcapitata (=Pseudokirchneriella subcapitata) provides an insight into genome evolution and environmental adaptations in the Sphaeropleales.</title>
        <authorList>
            <person name="Suzuki S."/>
            <person name="Yamaguchi H."/>
            <person name="Nakajima N."/>
            <person name="Kawachi M."/>
        </authorList>
    </citation>
    <scope>NUCLEOTIDE SEQUENCE [LARGE SCALE GENOMIC DNA]</scope>
    <source>
        <strain evidence="6 7">NIES-35</strain>
    </source>
</reference>
<keyword evidence="7" id="KW-1185">Reference proteome</keyword>
<organism evidence="6 7">
    <name type="scientific">Raphidocelis subcapitata</name>
    <dbReference type="NCBI Taxonomy" id="307507"/>
    <lineage>
        <taxon>Eukaryota</taxon>
        <taxon>Viridiplantae</taxon>
        <taxon>Chlorophyta</taxon>
        <taxon>core chlorophytes</taxon>
        <taxon>Chlorophyceae</taxon>
        <taxon>CS clade</taxon>
        <taxon>Sphaeropleales</taxon>
        <taxon>Selenastraceae</taxon>
        <taxon>Raphidocelis</taxon>
    </lineage>
</organism>
<dbReference type="AlphaFoldDB" id="A0A2V0NL10"/>
<dbReference type="PRINTS" id="PR00744">
    <property type="entry name" value="GLHYDRLASE37"/>
</dbReference>
<proteinExistence type="inferred from homology"/>
<dbReference type="GO" id="GO:0005993">
    <property type="term" value="P:trehalose catabolic process"/>
    <property type="evidence" value="ECO:0007669"/>
    <property type="project" value="TreeGrafter"/>
</dbReference>
<evidence type="ECO:0000256" key="4">
    <source>
        <dbReference type="RuleBase" id="RU361180"/>
    </source>
</evidence>
<feature type="region of interest" description="Disordered" evidence="5">
    <location>
        <begin position="463"/>
        <end position="504"/>
    </location>
</feature>
<evidence type="ECO:0000256" key="2">
    <source>
        <dbReference type="ARBA" id="ARBA00022801"/>
    </source>
</evidence>
<keyword evidence="2 4" id="KW-0378">Hydrolase</keyword>
<feature type="region of interest" description="Disordered" evidence="5">
    <location>
        <begin position="130"/>
        <end position="186"/>
    </location>
</feature>
<comment type="similarity">
    <text evidence="1 4">Belongs to the glycosyl hydrolase 37 family.</text>
</comment>
<dbReference type="InterPro" id="IPR001661">
    <property type="entry name" value="Glyco_hydro_37"/>
</dbReference>
<dbReference type="InterPro" id="IPR012341">
    <property type="entry name" value="6hp_glycosidase-like_sf"/>
</dbReference>
<comment type="catalytic activity">
    <reaction evidence="4">
        <text>alpha,alpha-trehalose + H2O = alpha-D-glucose + beta-D-glucose</text>
        <dbReference type="Rhea" id="RHEA:32675"/>
        <dbReference type="ChEBI" id="CHEBI:15377"/>
        <dbReference type="ChEBI" id="CHEBI:15903"/>
        <dbReference type="ChEBI" id="CHEBI:16551"/>
        <dbReference type="ChEBI" id="CHEBI:17925"/>
        <dbReference type="EC" id="3.2.1.28"/>
    </reaction>
</comment>
<dbReference type="EC" id="3.2.1.28" evidence="4"/>
<dbReference type="FunCoup" id="A0A2V0NL10">
    <property type="interactions" value="315"/>
</dbReference>
<dbReference type="STRING" id="307507.A0A2V0NL10"/>
<evidence type="ECO:0000313" key="7">
    <source>
        <dbReference type="Proteomes" id="UP000247498"/>
    </source>
</evidence>
<dbReference type="PANTHER" id="PTHR23403:SF1">
    <property type="entry name" value="TREHALASE"/>
    <property type="match status" value="1"/>
</dbReference>
<protein>
    <recommendedName>
        <fullName evidence="4">Trehalase</fullName>
        <ecNumber evidence="4">3.2.1.28</ecNumber>
    </recommendedName>
    <alternativeName>
        <fullName evidence="4">Alpha-trehalose glucohydrolase</fullName>
    </alternativeName>
</protein>
<name>A0A2V0NL10_9CHLO</name>
<dbReference type="InterPro" id="IPR018232">
    <property type="entry name" value="Glyco_hydro_37_CS"/>
</dbReference>
<evidence type="ECO:0000256" key="3">
    <source>
        <dbReference type="ARBA" id="ARBA00023295"/>
    </source>
</evidence>
<keyword evidence="3 4" id="KW-0326">Glycosidase</keyword>
<comment type="caution">
    <text evidence="6">The sequence shown here is derived from an EMBL/GenBank/DDBJ whole genome shotgun (WGS) entry which is preliminary data.</text>
</comment>
<accession>A0A2V0NL10</accession>
<dbReference type="Proteomes" id="UP000247498">
    <property type="component" value="Unassembled WGS sequence"/>
</dbReference>
<dbReference type="PROSITE" id="PS00928">
    <property type="entry name" value="TREHALASE_2"/>
    <property type="match status" value="1"/>
</dbReference>
<evidence type="ECO:0000256" key="1">
    <source>
        <dbReference type="ARBA" id="ARBA00005615"/>
    </source>
</evidence>
<evidence type="ECO:0000313" key="6">
    <source>
        <dbReference type="EMBL" id="GBF87739.1"/>
    </source>
</evidence>
<dbReference type="OrthoDB" id="3542292at2759"/>
<dbReference type="EMBL" id="BDRX01000002">
    <property type="protein sequence ID" value="GBF87739.1"/>
    <property type="molecule type" value="Genomic_DNA"/>
</dbReference>
<evidence type="ECO:0000256" key="5">
    <source>
        <dbReference type="SAM" id="MobiDB-lite"/>
    </source>
</evidence>
<dbReference type="SUPFAM" id="SSF48208">
    <property type="entry name" value="Six-hairpin glycosidases"/>
    <property type="match status" value="1"/>
</dbReference>
<dbReference type="PANTHER" id="PTHR23403">
    <property type="entry name" value="TREHALASE"/>
    <property type="match status" value="1"/>
</dbReference>
<feature type="compositionally biased region" description="Low complexity" evidence="5">
    <location>
        <begin position="155"/>
        <end position="174"/>
    </location>
</feature>
<dbReference type="InterPro" id="IPR008928">
    <property type="entry name" value="6-hairpin_glycosidase_sf"/>
</dbReference>
<dbReference type="Gene3D" id="1.50.10.10">
    <property type="match status" value="1"/>
</dbReference>